<dbReference type="EMBL" id="MKCS01000004">
    <property type="protein sequence ID" value="OHX10503.1"/>
    <property type="molecule type" value="Genomic_DNA"/>
</dbReference>
<proteinExistence type="predicted"/>
<evidence type="ECO:0000313" key="2">
    <source>
        <dbReference type="Proteomes" id="UP000180088"/>
    </source>
</evidence>
<reference evidence="1 2" key="1">
    <citation type="submission" date="2016-09" db="EMBL/GenBank/DDBJ databases">
        <title>Chromobacterium muskegensis sp. nov., an insecticidal bacterium isolated from Sphagnum bogs.</title>
        <authorList>
            <person name="Sparks M.E."/>
            <person name="Blackburn M.B."/>
            <person name="Gundersen-Rindal D.E."/>
            <person name="Mitchell A."/>
            <person name="Farrar R."/>
            <person name="Kuhar D."/>
        </authorList>
    </citation>
    <scope>NUCLEOTIDE SEQUENCE [LARGE SCALE GENOMIC DNA]</scope>
    <source>
        <strain evidence="1 2">37-2</strain>
    </source>
</reference>
<evidence type="ECO:0008006" key="3">
    <source>
        <dbReference type="Google" id="ProtNLM"/>
    </source>
</evidence>
<name>A0A1S1WTG4_9NEIS</name>
<sequence>MKRRTQIQQAIADVIRPLLSPDVLFSLDREEGYEADHLPAVNLCRLSDKPVEAVNHDAALQMRRQLVLSLDLYAEGDARYALLDDIEQGITQALLTREPLGLGGAETISMGEAVFDQETLIAVVCASRIPITIDYTITF</sequence>
<dbReference type="RefSeq" id="WP_071117153.1">
    <property type="nucleotide sequence ID" value="NZ_MKCS01000004.1"/>
</dbReference>
<dbReference type="STRING" id="1903179.BI347_22260"/>
<comment type="caution">
    <text evidence="1">The sequence shown here is derived from an EMBL/GenBank/DDBJ whole genome shotgun (WGS) entry which is preliminary data.</text>
</comment>
<organism evidence="1 2">
    <name type="scientific">Chromobacterium sphagni</name>
    <dbReference type="NCBI Taxonomy" id="1903179"/>
    <lineage>
        <taxon>Bacteria</taxon>
        <taxon>Pseudomonadati</taxon>
        <taxon>Pseudomonadota</taxon>
        <taxon>Betaproteobacteria</taxon>
        <taxon>Neisseriales</taxon>
        <taxon>Chromobacteriaceae</taxon>
        <taxon>Chromobacterium</taxon>
    </lineage>
</organism>
<protein>
    <recommendedName>
        <fullName evidence="3">Phage tail protein</fullName>
    </recommendedName>
</protein>
<dbReference type="Proteomes" id="UP000180088">
    <property type="component" value="Unassembled WGS sequence"/>
</dbReference>
<gene>
    <name evidence="1" type="ORF">BI347_22260</name>
</gene>
<evidence type="ECO:0000313" key="1">
    <source>
        <dbReference type="EMBL" id="OHX10503.1"/>
    </source>
</evidence>
<accession>A0A1S1WTG4</accession>
<dbReference type="AlphaFoldDB" id="A0A1S1WTG4"/>